<dbReference type="SMART" id="SM00866">
    <property type="entry name" value="UTRA"/>
    <property type="match status" value="1"/>
</dbReference>
<dbReference type="Proteomes" id="UP000558284">
    <property type="component" value="Unassembled WGS sequence"/>
</dbReference>
<dbReference type="PROSITE" id="PS50949">
    <property type="entry name" value="HTH_GNTR"/>
    <property type="match status" value="1"/>
</dbReference>
<evidence type="ECO:0000313" key="6">
    <source>
        <dbReference type="EMBL" id="MBA1140922.1"/>
    </source>
</evidence>
<dbReference type="SUPFAM" id="SSF46785">
    <property type="entry name" value="Winged helix' DNA-binding domain"/>
    <property type="match status" value="1"/>
</dbReference>
<dbReference type="GO" id="GO:0003700">
    <property type="term" value="F:DNA-binding transcription factor activity"/>
    <property type="evidence" value="ECO:0007669"/>
    <property type="project" value="InterPro"/>
</dbReference>
<dbReference type="InterPro" id="IPR000524">
    <property type="entry name" value="Tscrpt_reg_HTH_GntR"/>
</dbReference>
<feature type="region of interest" description="Disordered" evidence="4">
    <location>
        <begin position="1"/>
        <end position="21"/>
    </location>
</feature>
<dbReference type="GO" id="GO:0003677">
    <property type="term" value="F:DNA binding"/>
    <property type="evidence" value="ECO:0007669"/>
    <property type="project" value="UniProtKB-KW"/>
</dbReference>
<dbReference type="Pfam" id="PF00392">
    <property type="entry name" value="GntR"/>
    <property type="match status" value="1"/>
</dbReference>
<evidence type="ECO:0000256" key="1">
    <source>
        <dbReference type="ARBA" id="ARBA00023015"/>
    </source>
</evidence>
<keyword evidence="3" id="KW-0804">Transcription</keyword>
<dbReference type="CDD" id="cd07377">
    <property type="entry name" value="WHTH_GntR"/>
    <property type="match status" value="1"/>
</dbReference>
<dbReference type="Gene3D" id="3.40.1410.10">
    <property type="entry name" value="Chorismate lyase-like"/>
    <property type="match status" value="1"/>
</dbReference>
<keyword evidence="2" id="KW-0238">DNA-binding</keyword>
<name>A0A838B4K7_9HYPH</name>
<keyword evidence="1" id="KW-0805">Transcription regulation</keyword>
<reference evidence="6 7" key="1">
    <citation type="submission" date="2020-07" db="EMBL/GenBank/DDBJ databases">
        <title>Definition of the novel symbiovar canariense within Mesorhizobium novociceri, a new species of genus Mesorhizobium nodulating Cicer canariense in the Caldera de Taburiente National Park (La Palma, Canary Islands).</title>
        <authorList>
            <person name="Leon-Barrios M."/>
            <person name="Perez-Yepez J."/>
            <person name="Flores-Felix J.D."/>
            <person name="Ramirez-Baena M.H."/>
            <person name="Pulido-Suarez L."/>
            <person name="Igual J.M."/>
            <person name="Velazquez E."/>
            <person name="Peix A."/>
        </authorList>
    </citation>
    <scope>NUCLEOTIDE SEQUENCE [LARGE SCALE GENOMIC DNA]</scope>
    <source>
        <strain evidence="6 7">CCANP35</strain>
    </source>
</reference>
<keyword evidence="7" id="KW-1185">Reference proteome</keyword>
<dbReference type="SUPFAM" id="SSF64288">
    <property type="entry name" value="Chorismate lyase-like"/>
    <property type="match status" value="1"/>
</dbReference>
<accession>A0A838B4K7</accession>
<dbReference type="EMBL" id="JACDTY010000004">
    <property type="protein sequence ID" value="MBA1140922.1"/>
    <property type="molecule type" value="Genomic_DNA"/>
</dbReference>
<dbReference type="PRINTS" id="PR00035">
    <property type="entry name" value="HTHGNTR"/>
</dbReference>
<proteinExistence type="predicted"/>
<dbReference type="Gene3D" id="1.10.10.10">
    <property type="entry name" value="Winged helix-like DNA-binding domain superfamily/Winged helix DNA-binding domain"/>
    <property type="match status" value="1"/>
</dbReference>
<dbReference type="InterPro" id="IPR050679">
    <property type="entry name" value="Bact_HTH_transcr_reg"/>
</dbReference>
<evidence type="ECO:0000256" key="2">
    <source>
        <dbReference type="ARBA" id="ARBA00023125"/>
    </source>
</evidence>
<evidence type="ECO:0000313" key="7">
    <source>
        <dbReference type="Proteomes" id="UP000558284"/>
    </source>
</evidence>
<evidence type="ECO:0000256" key="3">
    <source>
        <dbReference type="ARBA" id="ARBA00023163"/>
    </source>
</evidence>
<evidence type="ECO:0000259" key="5">
    <source>
        <dbReference type="PROSITE" id="PS50949"/>
    </source>
</evidence>
<comment type="caution">
    <text evidence="6">The sequence shown here is derived from an EMBL/GenBank/DDBJ whole genome shotgun (WGS) entry which is preliminary data.</text>
</comment>
<dbReference type="SMART" id="SM00345">
    <property type="entry name" value="HTH_GNTR"/>
    <property type="match status" value="1"/>
</dbReference>
<dbReference type="PANTHER" id="PTHR44846:SF16">
    <property type="entry name" value="TRANSCRIPTIONAL REGULATOR PHNF-RELATED"/>
    <property type="match status" value="1"/>
</dbReference>
<dbReference type="AlphaFoldDB" id="A0A838B4K7"/>
<gene>
    <name evidence="6" type="ORF">H0241_11725</name>
</gene>
<sequence length="262" mass="28517">MGKDQGVTVMEGSPLQSDGPEPLWRQAADAILQEIASGKLASGARLPAERDLFTRMSISRVTLRRALQSLVEEGVLTPSHGRGWYVSSKVPKEFPNTLESFSETAKRLGLTPSSNVLRAEQAPASLDEAEELSIAPGATLFHLERIRRLDQVPVAVDTSFFAASLVPDLSRIDFSNASLFGLLIDAGVDLARAETTIEAHDADPVLARHLDIDVGKSTLVMRQLIVDTVGRPLLSSTIRYAGDRYRLRTSFSRTGRPTGRNP</sequence>
<dbReference type="InterPro" id="IPR011663">
    <property type="entry name" value="UTRA"/>
</dbReference>
<dbReference type="PANTHER" id="PTHR44846">
    <property type="entry name" value="MANNOSYL-D-GLYCERATE TRANSPORT/METABOLISM SYSTEM REPRESSOR MNGR-RELATED"/>
    <property type="match status" value="1"/>
</dbReference>
<dbReference type="Pfam" id="PF07702">
    <property type="entry name" value="UTRA"/>
    <property type="match status" value="1"/>
</dbReference>
<dbReference type="InterPro" id="IPR028978">
    <property type="entry name" value="Chorismate_lyase_/UTRA_dom_sf"/>
</dbReference>
<dbReference type="InterPro" id="IPR036390">
    <property type="entry name" value="WH_DNA-bd_sf"/>
</dbReference>
<feature type="domain" description="HTH gntR-type" evidence="5">
    <location>
        <begin position="21"/>
        <end position="89"/>
    </location>
</feature>
<evidence type="ECO:0000256" key="4">
    <source>
        <dbReference type="SAM" id="MobiDB-lite"/>
    </source>
</evidence>
<dbReference type="InterPro" id="IPR036388">
    <property type="entry name" value="WH-like_DNA-bd_sf"/>
</dbReference>
<organism evidence="6 7">
    <name type="scientific">Mesorhizobium neociceri</name>
    <dbReference type="NCBI Taxonomy" id="1307853"/>
    <lineage>
        <taxon>Bacteria</taxon>
        <taxon>Pseudomonadati</taxon>
        <taxon>Pseudomonadota</taxon>
        <taxon>Alphaproteobacteria</taxon>
        <taxon>Hyphomicrobiales</taxon>
        <taxon>Phyllobacteriaceae</taxon>
        <taxon>Mesorhizobium</taxon>
    </lineage>
</organism>
<protein>
    <submittedName>
        <fullName evidence="6">GntR family transcriptional regulator</fullName>
    </submittedName>
</protein>